<evidence type="ECO:0000259" key="2">
    <source>
        <dbReference type="PROSITE" id="PS51462"/>
    </source>
</evidence>
<dbReference type="InterPro" id="IPR015797">
    <property type="entry name" value="NUDIX_hydrolase-like_dom_sf"/>
</dbReference>
<dbReference type="SUPFAM" id="SSF55811">
    <property type="entry name" value="Nudix"/>
    <property type="match status" value="1"/>
</dbReference>
<feature type="domain" description="Nudix hydrolase" evidence="2">
    <location>
        <begin position="46"/>
        <end position="180"/>
    </location>
</feature>
<dbReference type="Proteomes" id="UP001317532">
    <property type="component" value="Chromosome"/>
</dbReference>
<dbReference type="PANTHER" id="PTHR43736:SF1">
    <property type="entry name" value="DIHYDRONEOPTERIN TRIPHOSPHATE DIPHOSPHATASE"/>
    <property type="match status" value="1"/>
</dbReference>
<dbReference type="Pfam" id="PF00293">
    <property type="entry name" value="NUDIX"/>
    <property type="match status" value="1"/>
</dbReference>
<comment type="similarity">
    <text evidence="1">Belongs to the Nudix hydrolase family.</text>
</comment>
<dbReference type="PANTHER" id="PTHR43736">
    <property type="entry name" value="ADP-RIBOSE PYROPHOSPHATASE"/>
    <property type="match status" value="1"/>
</dbReference>
<evidence type="ECO:0000313" key="4">
    <source>
        <dbReference type="Proteomes" id="UP001317532"/>
    </source>
</evidence>
<name>A0AAN1XXB7_UNVUL</name>
<protein>
    <submittedName>
        <fullName evidence="3">NUDIX hydrolase</fullName>
    </submittedName>
</protein>
<dbReference type="CDD" id="cd03674">
    <property type="entry name" value="NUDIX_Hydrolase"/>
    <property type="match status" value="1"/>
</dbReference>
<keyword evidence="3" id="KW-0378">Hydrolase</keyword>
<dbReference type="GO" id="GO:0016787">
    <property type="term" value="F:hydrolase activity"/>
    <property type="evidence" value="ECO:0007669"/>
    <property type="project" value="UniProtKB-KW"/>
</dbReference>
<reference evidence="3 4" key="1">
    <citation type="journal article" date="2022" name="ISME Commun">
        <title>Vulcanimicrobium alpinus gen. nov. sp. nov., the first cultivated representative of the candidate phylum 'Eremiobacterota', is a metabolically versatile aerobic anoxygenic phototroph.</title>
        <authorList>
            <person name="Yabe S."/>
            <person name="Muto K."/>
            <person name="Abe K."/>
            <person name="Yokota A."/>
            <person name="Staudigel H."/>
            <person name="Tebo B.M."/>
        </authorList>
    </citation>
    <scope>NUCLEOTIDE SEQUENCE [LARGE SCALE GENOMIC DNA]</scope>
    <source>
        <strain evidence="3 4">WC8-2</strain>
    </source>
</reference>
<organism evidence="3 4">
    <name type="scientific">Vulcanimicrobium alpinum</name>
    <dbReference type="NCBI Taxonomy" id="3016050"/>
    <lineage>
        <taxon>Bacteria</taxon>
        <taxon>Bacillati</taxon>
        <taxon>Vulcanimicrobiota</taxon>
        <taxon>Vulcanimicrobiia</taxon>
        <taxon>Vulcanimicrobiales</taxon>
        <taxon>Vulcanimicrobiaceae</taxon>
        <taxon>Vulcanimicrobium</taxon>
    </lineage>
</organism>
<sequence length="181" mass="19911">MSSLRTALLAELRAYVPADARERAMRDRLAAFIASQPRAFERALTIGHVTASAWIVNAARTHALLTHHRKLGKWLQLGGHVDGDPDVRASALREAREESGLRSLRFASEAIYDVDIHAIPARGSEPAHEHFDVRFAFEADGAEPFVVSDESHDLAWVALASLADYGADESVLRLARKTAHL</sequence>
<evidence type="ECO:0000313" key="3">
    <source>
        <dbReference type="EMBL" id="BDE07111.1"/>
    </source>
</evidence>
<gene>
    <name evidence="3" type="ORF">WPS_23870</name>
</gene>
<keyword evidence="4" id="KW-1185">Reference proteome</keyword>
<dbReference type="AlphaFoldDB" id="A0AAN1XXB7"/>
<dbReference type="EMBL" id="AP025523">
    <property type="protein sequence ID" value="BDE07111.1"/>
    <property type="molecule type" value="Genomic_DNA"/>
</dbReference>
<proteinExistence type="inferred from homology"/>
<dbReference type="KEGG" id="vab:WPS_23870"/>
<dbReference type="Gene3D" id="3.90.79.10">
    <property type="entry name" value="Nucleoside Triphosphate Pyrophosphohydrolase"/>
    <property type="match status" value="1"/>
</dbReference>
<evidence type="ECO:0000256" key="1">
    <source>
        <dbReference type="ARBA" id="ARBA00005582"/>
    </source>
</evidence>
<accession>A0AAN1XXB7</accession>
<dbReference type="InterPro" id="IPR000086">
    <property type="entry name" value="NUDIX_hydrolase_dom"/>
</dbReference>
<dbReference type="PROSITE" id="PS51462">
    <property type="entry name" value="NUDIX"/>
    <property type="match status" value="1"/>
</dbReference>